<gene>
    <name evidence="2" type="ORF">PFISCL1PPCAC_3669</name>
</gene>
<dbReference type="AlphaFoldDB" id="A0AAV5V208"/>
<evidence type="ECO:0000313" key="2">
    <source>
        <dbReference type="EMBL" id="GMT12372.1"/>
    </source>
</evidence>
<name>A0AAV5V208_9BILA</name>
<feature type="non-terminal residue" evidence="2">
    <location>
        <position position="1"/>
    </location>
</feature>
<sequence>SRSTPVDEYDSPTYLSTSSLQSVAGICSKMKKNFTDWNSQKSVFPRASIPRKGSQSSFKASDRANFL</sequence>
<reference evidence="2" key="1">
    <citation type="submission" date="2023-10" db="EMBL/GenBank/DDBJ databases">
        <title>Genome assembly of Pristionchus species.</title>
        <authorList>
            <person name="Yoshida K."/>
            <person name="Sommer R.J."/>
        </authorList>
    </citation>
    <scope>NUCLEOTIDE SEQUENCE</scope>
    <source>
        <strain evidence="2">RS5133</strain>
    </source>
</reference>
<dbReference type="Proteomes" id="UP001432322">
    <property type="component" value="Unassembled WGS sequence"/>
</dbReference>
<organism evidence="2 3">
    <name type="scientific">Pristionchus fissidentatus</name>
    <dbReference type="NCBI Taxonomy" id="1538716"/>
    <lineage>
        <taxon>Eukaryota</taxon>
        <taxon>Metazoa</taxon>
        <taxon>Ecdysozoa</taxon>
        <taxon>Nematoda</taxon>
        <taxon>Chromadorea</taxon>
        <taxon>Rhabditida</taxon>
        <taxon>Rhabditina</taxon>
        <taxon>Diplogasteromorpha</taxon>
        <taxon>Diplogasteroidea</taxon>
        <taxon>Neodiplogasteridae</taxon>
        <taxon>Pristionchus</taxon>
    </lineage>
</organism>
<keyword evidence="3" id="KW-1185">Reference proteome</keyword>
<feature type="region of interest" description="Disordered" evidence="1">
    <location>
        <begin position="46"/>
        <end position="67"/>
    </location>
</feature>
<evidence type="ECO:0000313" key="3">
    <source>
        <dbReference type="Proteomes" id="UP001432322"/>
    </source>
</evidence>
<protein>
    <submittedName>
        <fullName evidence="2">Uncharacterized protein</fullName>
    </submittedName>
</protein>
<accession>A0AAV5V208</accession>
<proteinExistence type="predicted"/>
<comment type="caution">
    <text evidence="2">The sequence shown here is derived from an EMBL/GenBank/DDBJ whole genome shotgun (WGS) entry which is preliminary data.</text>
</comment>
<dbReference type="EMBL" id="BTSY01000001">
    <property type="protein sequence ID" value="GMT12372.1"/>
    <property type="molecule type" value="Genomic_DNA"/>
</dbReference>
<evidence type="ECO:0000256" key="1">
    <source>
        <dbReference type="SAM" id="MobiDB-lite"/>
    </source>
</evidence>